<keyword evidence="6" id="KW-1185">Reference proteome</keyword>
<organism evidence="3 5">
    <name type="scientific">Venturia inaequalis</name>
    <name type="common">Apple scab fungus</name>
    <dbReference type="NCBI Taxonomy" id="5025"/>
    <lineage>
        <taxon>Eukaryota</taxon>
        <taxon>Fungi</taxon>
        <taxon>Dikarya</taxon>
        <taxon>Ascomycota</taxon>
        <taxon>Pezizomycotina</taxon>
        <taxon>Dothideomycetes</taxon>
        <taxon>Pleosporomycetidae</taxon>
        <taxon>Venturiales</taxon>
        <taxon>Venturiaceae</taxon>
        <taxon>Venturia</taxon>
    </lineage>
</organism>
<accession>A0A8H3U452</accession>
<evidence type="ECO:0000313" key="6">
    <source>
        <dbReference type="Proteomes" id="UP000490939"/>
    </source>
</evidence>
<evidence type="ECO:0000313" key="3">
    <source>
        <dbReference type="EMBL" id="KAE9962863.1"/>
    </source>
</evidence>
<reference evidence="3 5" key="1">
    <citation type="submission" date="2018-12" db="EMBL/GenBank/DDBJ databases">
        <title>Venturia inaequalis Genome Resource.</title>
        <authorList>
            <person name="Lichtner F.J."/>
        </authorList>
    </citation>
    <scope>NUCLEOTIDE SEQUENCE [LARGE SCALE GENOMIC DNA]</scope>
    <source>
        <strain evidence="3 5">120213</strain>
        <strain evidence="4 6">DMI_063113</strain>
    </source>
</reference>
<feature type="signal peptide" evidence="2">
    <location>
        <begin position="1"/>
        <end position="15"/>
    </location>
</feature>
<protein>
    <submittedName>
        <fullName evidence="3">Uncharacterized protein</fullName>
    </submittedName>
</protein>
<dbReference type="AlphaFoldDB" id="A0A8H3U452"/>
<feature type="chain" id="PRO_5044690479" evidence="2">
    <location>
        <begin position="16"/>
        <end position="74"/>
    </location>
</feature>
<name>A0A8H3U452_VENIN</name>
<evidence type="ECO:0000313" key="5">
    <source>
        <dbReference type="Proteomes" id="UP000447873"/>
    </source>
</evidence>
<sequence length="74" mass="7318">MKLIILLSWAAAVTALPAADSGPFPFARPGVEIGTGPTILHSGGSKGNQGGISGGGRGNGGRNQGGPNHNGKKW</sequence>
<proteinExistence type="predicted"/>
<feature type="compositionally biased region" description="Low complexity" evidence="1">
    <location>
        <begin position="65"/>
        <end position="74"/>
    </location>
</feature>
<feature type="region of interest" description="Disordered" evidence="1">
    <location>
        <begin position="35"/>
        <end position="74"/>
    </location>
</feature>
<dbReference type="EMBL" id="WNWR01000849">
    <property type="protein sequence ID" value="KAE9968199.1"/>
    <property type="molecule type" value="Genomic_DNA"/>
</dbReference>
<comment type="caution">
    <text evidence="3">The sequence shown here is derived from an EMBL/GenBank/DDBJ whole genome shotgun (WGS) entry which is preliminary data.</text>
</comment>
<evidence type="ECO:0000256" key="1">
    <source>
        <dbReference type="SAM" id="MobiDB-lite"/>
    </source>
</evidence>
<feature type="compositionally biased region" description="Gly residues" evidence="1">
    <location>
        <begin position="44"/>
        <end position="64"/>
    </location>
</feature>
<dbReference type="Proteomes" id="UP000447873">
    <property type="component" value="Unassembled WGS sequence"/>
</dbReference>
<keyword evidence="2" id="KW-0732">Signal</keyword>
<dbReference type="EMBL" id="WNWS01000964">
    <property type="protein sequence ID" value="KAE9962863.1"/>
    <property type="molecule type" value="Genomic_DNA"/>
</dbReference>
<evidence type="ECO:0000256" key="2">
    <source>
        <dbReference type="SAM" id="SignalP"/>
    </source>
</evidence>
<gene>
    <name evidence="4" type="ORF">EG327_011137</name>
    <name evidence="3" type="ORF">EG328_011971</name>
</gene>
<evidence type="ECO:0000313" key="4">
    <source>
        <dbReference type="EMBL" id="KAE9968199.1"/>
    </source>
</evidence>
<dbReference type="Proteomes" id="UP000490939">
    <property type="component" value="Unassembled WGS sequence"/>
</dbReference>